<proteinExistence type="predicted"/>
<dbReference type="InParanoid" id="A0A7J7DIY8"/>
<feature type="domain" description="HSA" evidence="4">
    <location>
        <begin position="612"/>
        <end position="687"/>
    </location>
</feature>
<dbReference type="PROSITE" id="PS50090">
    <property type="entry name" value="MYB_LIKE"/>
    <property type="match status" value="1"/>
</dbReference>
<feature type="compositionally biased region" description="Low complexity" evidence="2">
    <location>
        <begin position="1874"/>
        <end position="1885"/>
    </location>
</feature>
<dbReference type="InterPro" id="IPR044798">
    <property type="entry name" value="EAF1A/B"/>
</dbReference>
<evidence type="ECO:0008006" key="7">
    <source>
        <dbReference type="Google" id="ProtNLM"/>
    </source>
</evidence>
<name>A0A7J7DIY8_TRIWF</name>
<feature type="compositionally biased region" description="Polar residues" evidence="2">
    <location>
        <begin position="1935"/>
        <end position="1952"/>
    </location>
</feature>
<feature type="compositionally biased region" description="Polar residues" evidence="2">
    <location>
        <begin position="1645"/>
        <end position="1673"/>
    </location>
</feature>
<feature type="compositionally biased region" description="Polar residues" evidence="2">
    <location>
        <begin position="1722"/>
        <end position="1738"/>
    </location>
</feature>
<gene>
    <name evidence="5" type="ORF">HS088_TW06G00482</name>
</gene>
<evidence type="ECO:0000259" key="4">
    <source>
        <dbReference type="PROSITE" id="PS51204"/>
    </source>
</evidence>
<dbReference type="Pfam" id="PF07529">
    <property type="entry name" value="HSA"/>
    <property type="match status" value="1"/>
</dbReference>
<feature type="compositionally biased region" description="Polar residues" evidence="2">
    <location>
        <begin position="1792"/>
        <end position="1805"/>
    </location>
</feature>
<dbReference type="Gene3D" id="1.10.10.60">
    <property type="entry name" value="Homeodomain-like"/>
    <property type="match status" value="1"/>
</dbReference>
<organism evidence="5 6">
    <name type="scientific">Tripterygium wilfordii</name>
    <name type="common">Thunder God vine</name>
    <dbReference type="NCBI Taxonomy" id="458696"/>
    <lineage>
        <taxon>Eukaryota</taxon>
        <taxon>Viridiplantae</taxon>
        <taxon>Streptophyta</taxon>
        <taxon>Embryophyta</taxon>
        <taxon>Tracheophyta</taxon>
        <taxon>Spermatophyta</taxon>
        <taxon>Magnoliopsida</taxon>
        <taxon>eudicotyledons</taxon>
        <taxon>Gunneridae</taxon>
        <taxon>Pentapetalae</taxon>
        <taxon>rosids</taxon>
        <taxon>fabids</taxon>
        <taxon>Celastrales</taxon>
        <taxon>Celastraceae</taxon>
        <taxon>Tripterygium</taxon>
    </lineage>
</organism>
<feature type="region of interest" description="Disordered" evidence="2">
    <location>
        <begin position="1000"/>
        <end position="1023"/>
    </location>
</feature>
<dbReference type="InterPro" id="IPR001005">
    <property type="entry name" value="SANT/Myb"/>
</dbReference>
<feature type="compositionally biased region" description="Polar residues" evidence="2">
    <location>
        <begin position="1528"/>
        <end position="1540"/>
    </location>
</feature>
<dbReference type="PROSITE" id="PS51204">
    <property type="entry name" value="HSA"/>
    <property type="match status" value="1"/>
</dbReference>
<feature type="compositionally biased region" description="Low complexity" evidence="2">
    <location>
        <begin position="202"/>
        <end position="214"/>
    </location>
</feature>
<evidence type="ECO:0000256" key="2">
    <source>
        <dbReference type="SAM" id="MobiDB-lite"/>
    </source>
</evidence>
<dbReference type="InterPro" id="IPR014012">
    <property type="entry name" value="HSA_dom"/>
</dbReference>
<feature type="domain" description="Myb-like" evidence="3">
    <location>
        <begin position="1126"/>
        <end position="1178"/>
    </location>
</feature>
<evidence type="ECO:0000313" key="5">
    <source>
        <dbReference type="EMBL" id="KAF5746311.1"/>
    </source>
</evidence>
<feature type="region of interest" description="Disordered" evidence="2">
    <location>
        <begin position="253"/>
        <end position="287"/>
    </location>
</feature>
<feature type="region of interest" description="Disordered" evidence="2">
    <location>
        <begin position="1600"/>
        <end position="1740"/>
    </location>
</feature>
<dbReference type="FunCoup" id="A0A7J7DIY8">
    <property type="interactions" value="1574"/>
</dbReference>
<feature type="region of interest" description="Disordered" evidence="2">
    <location>
        <begin position="1927"/>
        <end position="2046"/>
    </location>
</feature>
<evidence type="ECO:0000259" key="3">
    <source>
        <dbReference type="PROSITE" id="PS50090"/>
    </source>
</evidence>
<keyword evidence="1" id="KW-0156">Chromatin regulator</keyword>
<feature type="compositionally biased region" description="Polar residues" evidence="2">
    <location>
        <begin position="1850"/>
        <end position="1873"/>
    </location>
</feature>
<feature type="region of interest" description="Disordered" evidence="2">
    <location>
        <begin position="1500"/>
        <end position="1557"/>
    </location>
</feature>
<feature type="compositionally biased region" description="Low complexity" evidence="2">
    <location>
        <begin position="1996"/>
        <end position="2033"/>
    </location>
</feature>
<dbReference type="SMART" id="SM00573">
    <property type="entry name" value="HSA"/>
    <property type="match status" value="1"/>
</dbReference>
<accession>A0A7J7DIY8</accession>
<dbReference type="OrthoDB" id="372624at2759"/>
<comment type="caution">
    <text evidence="5">The sequence shown here is derived from an EMBL/GenBank/DDBJ whole genome shotgun (WGS) entry which is preliminary data.</text>
</comment>
<feature type="compositionally biased region" description="Low complexity" evidence="2">
    <location>
        <begin position="1694"/>
        <end position="1703"/>
    </location>
</feature>
<dbReference type="GO" id="GO:0035267">
    <property type="term" value="C:NuA4 histone acetyltransferase complex"/>
    <property type="evidence" value="ECO:0007669"/>
    <property type="project" value="InterPro"/>
</dbReference>
<sequence length="2046" mass="222275">MHGCCSGSALLVNAEVDSMGGVVDGGVGIGVKTSMPRAAVEKAQADLRQEYDIREERRRELEFLEKGGNPLDFKFRNAVSVSIQSTSLTDHPAEHLVISEAKGSFALTASPLGDSVESSGRPGVDTVYEPNSADNLLLFNGENEPLEVKRKPKHPCGRNNVAPSEHSSRTGGTKNAKEAEDSAIFRPYARRNRSRPNRDGVRSSSTDVVQSDVVHGSSLPARGLPRDVKGVSESNNQKNLIVKGISESIDQKSLNATSVSKPKLATSNGDMVSRTSNQSSSKLDGMQSAEVITRHGKGSVTDGRLNVTASVSVRDNQKDQLSDVGAQQIPATMALEEPDVVGGNESEVGVDPVCPPCPPMEKAKNETGPVQLNGFGALKGDRRSMGNEAQNSHLAFGTKVLDSESSCSQNTQSLDINNDNEVCIKRKIVNTNGISEDEKLEHEGTQNLANVEMVHGKNELDAVGSSAVVNEGHDSFYQDNTGNDSLVKVEEEMLASKFDMENAAKKTNMEGVQQKDNIVSETDVKKVGNLVGDKSNLITENLSSGIPQGSVGCFVHELPETTLSGRIFAAAPDLQTCSSNHSKLADKAREDSILEEARTIEAKRKRIAELSIGTSTSEIRRKSHWDFVLEEMAWLANDFAQERLWKMTAAAQVCRRVACTSRTRSEEHDQCSKVKKVAHTIAKAVMQFWHSAEALLKSDGPNNCKHDVAVSRKVDGDETSTYKSRELEKEAGKVLEVQRSGENIAFPVQAYAVRFLKYISSPVPSIQAEAPATPDRISDLGTMDMSWDDHLTEESLFYAVPSGAMEGYRKSIVSHVMQCEKTGNSLQEEVETSMHDAVAEFGYHESAYDEDEGETSAYYLPGPLESSKPSKSAQKKRRNIMRSYNARSYEAGADLPYGHGTVGYQHPMLLGKRPANSLNVGSIPTKRMRTASRQRVISPFGVGATGVLQATTKTDASSGDTSSYQDDQITMHGGSHIQRSMEVESGGNFEKQVLYDYAETSTKPKKKKKTKNPGSAYEHGWQLDSSLYNEQRDHSKRRMESHLMDSNGTGGLYGQHNAKKPKIIKQQLESTFDNIIPISGSTPSPVASQMSNMSNPNKFVKLIGGRDRGRKSKTLKMSAVQPGSGSPWSLFEDQALVVLVHDMGPNWELVSDAINSTLQFKCIFRKPKECKERHNILMDRSTGDGADSAEDSGTSQSYPSTLPGIPKGSARQLFQRLQGPMEEDTIKSHFEKIIMIGKKQQYRKSQNDNLEAKQIVAVHNSHVLALSHVVPNNLNGVVLTPLQLCDALNPDVLSLGYQSSHVSGLPMSNQGSVASVIPTSGANSTLQGSSGVVVGSHLSSPSGQQNASTRDSRYGVARTSLTVDEQQRMQYSHMLGGRSMQQPNLSASGVLPGADRGVRMMPGGNGMMCGMNRSMPMSRPGFQGMPSAAMLHSSSMLSSSGVGMPSSVNMHSGAGSGQGNSMLRPHEALHMIRPGHSPEHQRPMMAPDIQMQVSQANSQGNTVLNGLSSTFSNQTSPAAGQTYPGHPQQHQMSPRQSHVISNPHHPQVQGSNHPTGPQQQAYALRLVKERQMQQRFLQQQHQHQHQHRHLATSSALMPRLQPQPRAPISSSLQNSSQIQSQTQTQPVSLPPLTPSSPMTPMTLPHQQKPNMPSHGFNRNPQTGASGLNNQTGKQRQRQPQQQQFQQSGRHHPQQRQNVQSQQQAKHLKGMGRGNMPAHQNLGVDSSHLNSLSDASGSQGVEKGEQMMHLMQGQGLYSGSSLSPVQQSKPLVTQSSNHSQSQQKLFSGPTPPLSKQVQHMPSQSDCSSQSQVPPVGSSQALTNAHQVVPAPVVTSNHQQLQGQPQLHQKQFNHSQPSAQRMLQQRVNLDPSNKSQVDQAPADQQAVNSASQMGANTTVEMPRADMDSTSVVPVVPSAVAPQWKPPETLYDSGMLNPATQVDSVGSTPLLNSDGNDPIPSISHGLVQRQLSGGLPHGHNSGAQRQLHLQQSPTPQPPSQQRYQPQEQQENSKQEQQQSPPAHMPLQQMQPLQAAQGSLYIRPTNSKLE</sequence>
<evidence type="ECO:0000313" key="6">
    <source>
        <dbReference type="Proteomes" id="UP000593562"/>
    </source>
</evidence>
<dbReference type="Proteomes" id="UP000593562">
    <property type="component" value="Unassembled WGS sequence"/>
</dbReference>
<dbReference type="SMART" id="SM00717">
    <property type="entry name" value="SANT"/>
    <property type="match status" value="1"/>
</dbReference>
<feature type="region of interest" description="Disordered" evidence="2">
    <location>
        <begin position="146"/>
        <end position="232"/>
    </location>
</feature>
<feature type="region of interest" description="Disordered" evidence="2">
    <location>
        <begin position="1336"/>
        <end position="1355"/>
    </location>
</feature>
<feature type="compositionally biased region" description="Polar residues" evidence="2">
    <location>
        <begin position="1500"/>
        <end position="1519"/>
    </location>
</feature>
<dbReference type="CDD" id="cd00167">
    <property type="entry name" value="SANT"/>
    <property type="match status" value="1"/>
</dbReference>
<feature type="region of interest" description="Disordered" evidence="2">
    <location>
        <begin position="855"/>
        <end position="878"/>
    </location>
</feature>
<dbReference type="GO" id="GO:0006325">
    <property type="term" value="P:chromatin organization"/>
    <property type="evidence" value="ECO:0007669"/>
    <property type="project" value="UniProtKB-KW"/>
</dbReference>
<feature type="region of interest" description="Disordered" evidence="2">
    <location>
        <begin position="1833"/>
        <end position="1889"/>
    </location>
</feature>
<dbReference type="Pfam" id="PF13921">
    <property type="entry name" value="Myb_DNA-bind_6"/>
    <property type="match status" value="1"/>
</dbReference>
<dbReference type="PANTHER" id="PTHR46774">
    <property type="entry name" value="CHROMATIN MODIFICATION-RELATED PROTEIN EAF1 A-RELATED"/>
    <property type="match status" value="1"/>
</dbReference>
<dbReference type="PANTHER" id="PTHR46774:SF3">
    <property type="entry name" value="CHROMATIN MODIFICATION-RELATED PROTEIN EAF1 A-RELATED"/>
    <property type="match status" value="1"/>
</dbReference>
<reference evidence="5 6" key="1">
    <citation type="journal article" date="2020" name="Nat. Commun.">
        <title>Genome of Tripterygium wilfordii and identification of cytochrome P450 involved in triptolide biosynthesis.</title>
        <authorList>
            <person name="Tu L."/>
            <person name="Su P."/>
            <person name="Zhang Z."/>
            <person name="Gao L."/>
            <person name="Wang J."/>
            <person name="Hu T."/>
            <person name="Zhou J."/>
            <person name="Zhang Y."/>
            <person name="Zhao Y."/>
            <person name="Liu Y."/>
            <person name="Song Y."/>
            <person name="Tong Y."/>
            <person name="Lu Y."/>
            <person name="Yang J."/>
            <person name="Xu C."/>
            <person name="Jia M."/>
            <person name="Peters R.J."/>
            <person name="Huang L."/>
            <person name="Gao W."/>
        </authorList>
    </citation>
    <scope>NUCLEOTIDE SEQUENCE [LARGE SCALE GENOMIC DNA]</scope>
    <source>
        <strain evidence="6">cv. XIE 37</strain>
        <tissue evidence="5">Leaf</tissue>
    </source>
</reference>
<feature type="region of interest" description="Disordered" evidence="2">
    <location>
        <begin position="1179"/>
        <end position="1206"/>
    </location>
</feature>
<feature type="compositionally biased region" description="Polar residues" evidence="2">
    <location>
        <begin position="253"/>
        <end position="282"/>
    </location>
</feature>
<evidence type="ECO:0000256" key="1">
    <source>
        <dbReference type="ARBA" id="ARBA00022853"/>
    </source>
</evidence>
<protein>
    <recommendedName>
        <fullName evidence="7">Chromatin modification-related protein EAF1 B-like</fullName>
    </recommendedName>
</protein>
<feature type="compositionally biased region" description="Low complexity" evidence="2">
    <location>
        <begin position="1635"/>
        <end position="1644"/>
    </location>
</feature>
<feature type="compositionally biased region" description="Low complexity" evidence="2">
    <location>
        <begin position="1806"/>
        <end position="1816"/>
    </location>
</feature>
<feature type="region of interest" description="Disordered" evidence="2">
    <location>
        <begin position="1573"/>
        <end position="1592"/>
    </location>
</feature>
<dbReference type="EMBL" id="JAAARO010000006">
    <property type="protein sequence ID" value="KAF5746311.1"/>
    <property type="molecule type" value="Genomic_DNA"/>
</dbReference>
<feature type="compositionally biased region" description="Polar residues" evidence="2">
    <location>
        <begin position="1548"/>
        <end position="1557"/>
    </location>
</feature>
<keyword evidence="6" id="KW-1185">Reference proteome</keyword>
<feature type="compositionally biased region" description="Low complexity" evidence="2">
    <location>
        <begin position="1836"/>
        <end position="1848"/>
    </location>
</feature>
<feature type="compositionally biased region" description="Polar residues" evidence="2">
    <location>
        <begin position="1191"/>
        <end position="1200"/>
    </location>
</feature>
<feature type="compositionally biased region" description="Low complexity" evidence="2">
    <location>
        <begin position="1677"/>
        <end position="1687"/>
    </location>
</feature>
<feature type="compositionally biased region" description="Polar residues" evidence="2">
    <location>
        <begin position="1763"/>
        <end position="1784"/>
    </location>
</feature>
<feature type="region of interest" description="Disordered" evidence="2">
    <location>
        <begin position="1754"/>
        <end position="1816"/>
    </location>
</feature>
<feature type="compositionally biased region" description="Low complexity" evidence="2">
    <location>
        <begin position="1608"/>
        <end position="1627"/>
    </location>
</feature>